<evidence type="ECO:0000313" key="2">
    <source>
        <dbReference type="EMBL" id="KZT19731.1"/>
    </source>
</evidence>
<feature type="compositionally biased region" description="Low complexity" evidence="1">
    <location>
        <begin position="165"/>
        <end position="175"/>
    </location>
</feature>
<proteinExistence type="predicted"/>
<gene>
    <name evidence="2" type="ORF">NEOLEDRAFT_1141590</name>
</gene>
<name>A0A165NJH3_9AGAM</name>
<feature type="compositionally biased region" description="Low complexity" evidence="1">
    <location>
        <begin position="212"/>
        <end position="228"/>
    </location>
</feature>
<dbReference type="Proteomes" id="UP000076761">
    <property type="component" value="Unassembled WGS sequence"/>
</dbReference>
<feature type="region of interest" description="Disordered" evidence="1">
    <location>
        <begin position="71"/>
        <end position="284"/>
    </location>
</feature>
<feature type="region of interest" description="Disordered" evidence="1">
    <location>
        <begin position="1"/>
        <end position="27"/>
    </location>
</feature>
<dbReference type="STRING" id="1314782.A0A165NJH3"/>
<feature type="compositionally biased region" description="Basic and acidic residues" evidence="1">
    <location>
        <begin position="190"/>
        <end position="206"/>
    </location>
</feature>
<evidence type="ECO:0000256" key="1">
    <source>
        <dbReference type="SAM" id="MobiDB-lite"/>
    </source>
</evidence>
<feature type="compositionally biased region" description="Polar residues" evidence="1">
    <location>
        <begin position="229"/>
        <end position="240"/>
    </location>
</feature>
<keyword evidence="3" id="KW-1185">Reference proteome</keyword>
<feature type="compositionally biased region" description="Acidic residues" evidence="1">
    <location>
        <begin position="255"/>
        <end position="284"/>
    </location>
</feature>
<dbReference type="OrthoDB" id="2162994at2759"/>
<reference evidence="2 3" key="1">
    <citation type="journal article" date="2016" name="Mol. Biol. Evol.">
        <title>Comparative Genomics of Early-Diverging Mushroom-Forming Fungi Provides Insights into the Origins of Lignocellulose Decay Capabilities.</title>
        <authorList>
            <person name="Nagy L.G."/>
            <person name="Riley R."/>
            <person name="Tritt A."/>
            <person name="Adam C."/>
            <person name="Daum C."/>
            <person name="Floudas D."/>
            <person name="Sun H."/>
            <person name="Yadav J.S."/>
            <person name="Pangilinan J."/>
            <person name="Larsson K.H."/>
            <person name="Matsuura K."/>
            <person name="Barry K."/>
            <person name="Labutti K."/>
            <person name="Kuo R."/>
            <person name="Ohm R.A."/>
            <person name="Bhattacharya S.S."/>
            <person name="Shirouzu T."/>
            <person name="Yoshinaga Y."/>
            <person name="Martin F.M."/>
            <person name="Grigoriev I.V."/>
            <person name="Hibbett D.S."/>
        </authorList>
    </citation>
    <scope>NUCLEOTIDE SEQUENCE [LARGE SCALE GENOMIC DNA]</scope>
    <source>
        <strain evidence="2 3">HHB14362 ss-1</strain>
    </source>
</reference>
<organism evidence="2 3">
    <name type="scientific">Neolentinus lepideus HHB14362 ss-1</name>
    <dbReference type="NCBI Taxonomy" id="1314782"/>
    <lineage>
        <taxon>Eukaryota</taxon>
        <taxon>Fungi</taxon>
        <taxon>Dikarya</taxon>
        <taxon>Basidiomycota</taxon>
        <taxon>Agaricomycotina</taxon>
        <taxon>Agaricomycetes</taxon>
        <taxon>Gloeophyllales</taxon>
        <taxon>Gloeophyllaceae</taxon>
        <taxon>Neolentinus</taxon>
    </lineage>
</organism>
<protein>
    <submittedName>
        <fullName evidence="2">Uncharacterized protein</fullName>
    </submittedName>
</protein>
<accession>A0A165NJH3</accession>
<dbReference type="InParanoid" id="A0A165NJH3"/>
<dbReference type="AlphaFoldDB" id="A0A165NJH3"/>
<evidence type="ECO:0000313" key="3">
    <source>
        <dbReference type="Proteomes" id="UP000076761"/>
    </source>
</evidence>
<dbReference type="EMBL" id="KV425634">
    <property type="protein sequence ID" value="KZT19731.1"/>
    <property type="molecule type" value="Genomic_DNA"/>
</dbReference>
<sequence>MTLGPNGSVISGPSGVASGGYPPTNAAGQRICRQCGLPGRYKDGKCVEKWGPGPDGPGTVCDRCRKKMKRVERRNTAADSSQHLPGNFGPPIHHRSLPEHPSLHGSFRGSHLQAAHSSQDPDRPIQRTDTLIMHHTPPPPPPGIQHIPAPGPSIQRDRDEHVRPSSSHVSVQGSVQDRRDFPRSPQPPYPDHRDRDRRSKDPRDVEIAAARSHSNSLSNGVLSGGPSSTSNSPAGHTARQSPAPERPSSSQLVDVDADADADADGEAEVDTGIDADADAEADADADADLLEAVDAAEANNNSSEEWLKKEDS</sequence>